<dbReference type="Gene3D" id="3.40.50.720">
    <property type="entry name" value="NAD(P)-binding Rossmann-like Domain"/>
    <property type="match status" value="1"/>
</dbReference>
<dbReference type="EC" id="1.1.1.25" evidence="3"/>
<keyword evidence="2" id="KW-0521">NADP</keyword>
<reference evidence="3 4" key="1">
    <citation type="submission" date="2021-03" db="EMBL/GenBank/DDBJ databases">
        <authorList>
            <person name="D'Agostino P."/>
            <person name="Huntemann M."/>
            <person name="Clum A."/>
            <person name="Spunde A."/>
            <person name="Palaniappan K."/>
            <person name="Ritter S."/>
            <person name="Mikhailova N."/>
            <person name="Chen I.-M."/>
            <person name="Stamatis D."/>
            <person name="Reddy T."/>
            <person name="O'Malley R."/>
            <person name="Daum C."/>
            <person name="Shapiro N."/>
            <person name="Ivanova N."/>
            <person name="Kyrpides N."/>
            <person name="Woyke T."/>
        </authorList>
    </citation>
    <scope>NUCLEOTIDE SEQUENCE [LARGE SCALE GENOMIC DNA]</scope>
    <source>
        <strain evidence="3 4">WS4403</strain>
    </source>
</reference>
<evidence type="ECO:0000256" key="1">
    <source>
        <dbReference type="ARBA" id="ARBA00022605"/>
    </source>
</evidence>
<dbReference type="RefSeq" id="WP_017802300.1">
    <property type="nucleotide sequence ID" value="NZ_JAGGMQ010000001.1"/>
</dbReference>
<proteinExistence type="predicted"/>
<dbReference type="InterPro" id="IPR036291">
    <property type="entry name" value="NAD(P)-bd_dom_sf"/>
</dbReference>
<evidence type="ECO:0000256" key="2">
    <source>
        <dbReference type="ARBA" id="ARBA00022857"/>
    </source>
</evidence>
<protein>
    <submittedName>
        <fullName evidence="3">Shikimate dehydrogenase</fullName>
        <ecNumber evidence="3">1.1.1.25</ecNumber>
    </submittedName>
</protein>
<keyword evidence="1" id="KW-0028">Amino-acid biosynthesis</keyword>
<dbReference type="EMBL" id="JAGGMQ010000001">
    <property type="protein sequence ID" value="MBP2171354.1"/>
    <property type="molecule type" value="Genomic_DNA"/>
</dbReference>
<accession>A0ABS4PFC6</accession>
<keyword evidence="3" id="KW-0560">Oxidoreductase</keyword>
<organism evidence="3 4">
    <name type="scientific">Winslowiella toletana</name>
    <dbReference type="NCBI Taxonomy" id="92490"/>
    <lineage>
        <taxon>Bacteria</taxon>
        <taxon>Pseudomonadati</taxon>
        <taxon>Pseudomonadota</taxon>
        <taxon>Gammaproteobacteria</taxon>
        <taxon>Enterobacterales</taxon>
        <taxon>Erwiniaceae</taxon>
        <taxon>Winslowiella</taxon>
    </lineage>
</organism>
<dbReference type="GO" id="GO:0004764">
    <property type="term" value="F:shikimate 3-dehydrogenase (NADP+) activity"/>
    <property type="evidence" value="ECO:0007669"/>
    <property type="project" value="UniProtKB-EC"/>
</dbReference>
<dbReference type="SUPFAM" id="SSF51735">
    <property type="entry name" value="NAD(P)-binding Rossmann-fold domains"/>
    <property type="match status" value="1"/>
</dbReference>
<dbReference type="PANTHER" id="PTHR21089:SF1">
    <property type="entry name" value="BIFUNCTIONAL 3-DEHYDROQUINATE DEHYDRATASE_SHIKIMATE DEHYDROGENASE, CHLOROPLASTIC"/>
    <property type="match status" value="1"/>
</dbReference>
<dbReference type="Proteomes" id="UP001195624">
    <property type="component" value="Unassembled WGS sequence"/>
</dbReference>
<dbReference type="CDD" id="cd01065">
    <property type="entry name" value="NAD_bind_Shikimate_DH"/>
    <property type="match status" value="1"/>
</dbReference>
<gene>
    <name evidence="3" type="ORF">J2125_004546</name>
</gene>
<dbReference type="PANTHER" id="PTHR21089">
    <property type="entry name" value="SHIKIMATE DEHYDROGENASE"/>
    <property type="match status" value="1"/>
</dbReference>
<evidence type="ECO:0000313" key="3">
    <source>
        <dbReference type="EMBL" id="MBP2171354.1"/>
    </source>
</evidence>
<comment type="caution">
    <text evidence="3">The sequence shown here is derived from an EMBL/GenBank/DDBJ whole genome shotgun (WGS) entry which is preliminary data.</text>
</comment>
<reference evidence="4" key="2">
    <citation type="submission" date="2023-07" db="EMBL/GenBank/DDBJ databases">
        <title>Genome mining of underrepresented organisms for secondary metabolites.</title>
        <authorList>
            <person name="D'Agostino P.M."/>
        </authorList>
    </citation>
    <scope>NUCLEOTIDE SEQUENCE [LARGE SCALE GENOMIC DNA]</scope>
    <source>
        <strain evidence="4">WS4403</strain>
    </source>
</reference>
<name>A0ABS4PFC6_9GAMM</name>
<sequence length="121" mass="13421">MSLASYGAATITLYNRSTDKAEILRKALQKQYSDIVVNSGSAKPEHHDIAINATSVGMGNDGNTPFSLEKLHSTTLVCDIIIYPEKTPLLQQAESKGHPTHYGRAMLQQQITLMREYMLNQ</sequence>
<dbReference type="InterPro" id="IPR022893">
    <property type="entry name" value="Shikimate_DH_fam"/>
</dbReference>
<keyword evidence="4" id="KW-1185">Reference proteome</keyword>
<evidence type="ECO:0000313" key="4">
    <source>
        <dbReference type="Proteomes" id="UP001195624"/>
    </source>
</evidence>